<gene>
    <name evidence="2" type="ORF">PG997_012356</name>
</gene>
<proteinExistence type="predicted"/>
<comment type="caution">
    <text evidence="2">The sequence shown here is derived from an EMBL/GenBank/DDBJ whole genome shotgun (WGS) entry which is preliminary data.</text>
</comment>
<evidence type="ECO:0000313" key="3">
    <source>
        <dbReference type="Proteomes" id="UP001433268"/>
    </source>
</evidence>
<feature type="region of interest" description="Disordered" evidence="1">
    <location>
        <begin position="482"/>
        <end position="526"/>
    </location>
</feature>
<dbReference type="RefSeq" id="XP_066662362.1">
    <property type="nucleotide sequence ID" value="XM_066816670.1"/>
</dbReference>
<reference evidence="2 3" key="1">
    <citation type="submission" date="2023-01" db="EMBL/GenBank/DDBJ databases">
        <title>Analysis of 21 Apiospora genomes using comparative genomics revels a genus with tremendous synthesis potential of carbohydrate active enzymes and secondary metabolites.</title>
        <authorList>
            <person name="Sorensen T."/>
        </authorList>
    </citation>
    <scope>NUCLEOTIDE SEQUENCE [LARGE SCALE GENOMIC DNA]</scope>
    <source>
        <strain evidence="2 3">CBS 114990</strain>
    </source>
</reference>
<organism evidence="2 3">
    <name type="scientific">Apiospora hydei</name>
    <dbReference type="NCBI Taxonomy" id="1337664"/>
    <lineage>
        <taxon>Eukaryota</taxon>
        <taxon>Fungi</taxon>
        <taxon>Dikarya</taxon>
        <taxon>Ascomycota</taxon>
        <taxon>Pezizomycotina</taxon>
        <taxon>Sordariomycetes</taxon>
        <taxon>Xylariomycetidae</taxon>
        <taxon>Amphisphaeriales</taxon>
        <taxon>Apiosporaceae</taxon>
        <taxon>Apiospora</taxon>
    </lineage>
</organism>
<dbReference type="EMBL" id="JAQQWN010000009">
    <property type="protein sequence ID" value="KAK8065609.1"/>
    <property type="molecule type" value="Genomic_DNA"/>
</dbReference>
<protein>
    <submittedName>
        <fullName evidence="2">Uncharacterized protein</fullName>
    </submittedName>
</protein>
<feature type="region of interest" description="Disordered" evidence="1">
    <location>
        <begin position="430"/>
        <end position="461"/>
    </location>
</feature>
<dbReference type="Proteomes" id="UP001433268">
    <property type="component" value="Unassembled WGS sequence"/>
</dbReference>
<keyword evidence="3" id="KW-1185">Reference proteome</keyword>
<name>A0ABR1V346_9PEZI</name>
<accession>A0ABR1V346</accession>
<evidence type="ECO:0000313" key="2">
    <source>
        <dbReference type="EMBL" id="KAK8065609.1"/>
    </source>
</evidence>
<dbReference type="GeneID" id="92049730"/>
<sequence>MPTGPTRTARRRARPVTRAYALERSSLRELDRHRRAMRAARIEGADQPVPQEELEQPTSVLHRAQALANANYPGKRRLSNAYDERVCKQRNTDSLFGTPWDDADDGLEKPAYDTMLALSAGNNSGNGRTSVEGLGTFGKLPFEIRTEIFEIALDHEEPIIVLKGWSLVYIRDRPSLPVHLLRVCRSFYEEGLPALYGSNTFHYKIRDPPGSHRDTNAVVNKVFQDPGFTIPINKHGHLFRNIQVSIEANRMHTAEIRGNVAKALQKFVPGHGLQQPAQLRRVIIQVPLQTRRELRMQTTPAAGPRDVPSADFFKGGSCVSRTLANLNCQFIEIVGQLKAPIGTEGICFRAVIDRRPHFTQQSVDAGDEDPWANDVVALANRKRVFAASRARFGLIGHWITRVTLNPFRYLGPDALFQPYVPTRYTKPLHSLETKYRNPKPKNGSNSQQEEPAEAGPSEPARGVVTFSRGHIVTITTPITNYNTGSDYDVDDDAKGYTGIDLDSDDSSVDSFGDDEFDEEYIDNEVN</sequence>
<evidence type="ECO:0000256" key="1">
    <source>
        <dbReference type="SAM" id="MobiDB-lite"/>
    </source>
</evidence>
<feature type="compositionally biased region" description="Acidic residues" evidence="1">
    <location>
        <begin position="501"/>
        <end position="526"/>
    </location>
</feature>